<dbReference type="HOGENOM" id="CLU_2228355_0_0_1"/>
<dbReference type="Proteomes" id="UP000011713">
    <property type="component" value="Unassembled WGS sequence"/>
</dbReference>
<dbReference type="EMBL" id="JH598083">
    <property type="status" value="NOT_ANNOTATED_CDS"/>
    <property type="molecule type" value="Genomic_DNA"/>
</dbReference>
<evidence type="ECO:0000256" key="1">
    <source>
        <dbReference type="SAM" id="SignalP"/>
    </source>
</evidence>
<dbReference type="EnsemblProtists" id="HpaT803505">
    <property type="protein sequence ID" value="HpaP803505"/>
    <property type="gene ID" value="HpaG803505"/>
</dbReference>
<accession>M4BB44</accession>
<protein>
    <recommendedName>
        <fullName evidence="4">RxLR effector candidate protein</fullName>
    </recommendedName>
</protein>
<dbReference type="InParanoid" id="M4BB44"/>
<dbReference type="AlphaFoldDB" id="M4BB44"/>
<keyword evidence="3" id="KW-1185">Reference proteome</keyword>
<evidence type="ECO:0000313" key="3">
    <source>
        <dbReference type="Proteomes" id="UP000011713"/>
    </source>
</evidence>
<feature type="chain" id="PRO_5004048591" description="RxLR effector candidate protein" evidence="1">
    <location>
        <begin position="30"/>
        <end position="106"/>
    </location>
</feature>
<feature type="signal peptide" evidence="1">
    <location>
        <begin position="1"/>
        <end position="29"/>
    </location>
</feature>
<sequence length="106" mass="11697">MSFASIVAAHITHAKVLVAVLSFLLKASGSSYHQVLFVSCFLSTSFYERLSPVTVVRIRNNIASVLALVIKPGVALFEQVSQRTSTVTQMPFDDVGTPFDYMIKER</sequence>
<evidence type="ECO:0000313" key="2">
    <source>
        <dbReference type="EnsemblProtists" id="HpaP803505"/>
    </source>
</evidence>
<reference evidence="3" key="1">
    <citation type="journal article" date="2010" name="Science">
        <title>Signatures of adaptation to obligate biotrophy in the Hyaloperonospora arabidopsidis genome.</title>
        <authorList>
            <person name="Baxter L."/>
            <person name="Tripathy S."/>
            <person name="Ishaque N."/>
            <person name="Boot N."/>
            <person name="Cabral A."/>
            <person name="Kemen E."/>
            <person name="Thines M."/>
            <person name="Ah-Fong A."/>
            <person name="Anderson R."/>
            <person name="Badejoko W."/>
            <person name="Bittner-Eddy P."/>
            <person name="Boore J.L."/>
            <person name="Chibucos M.C."/>
            <person name="Coates M."/>
            <person name="Dehal P."/>
            <person name="Delehaunty K."/>
            <person name="Dong S."/>
            <person name="Downton P."/>
            <person name="Dumas B."/>
            <person name="Fabro G."/>
            <person name="Fronick C."/>
            <person name="Fuerstenberg S.I."/>
            <person name="Fulton L."/>
            <person name="Gaulin E."/>
            <person name="Govers F."/>
            <person name="Hughes L."/>
            <person name="Humphray S."/>
            <person name="Jiang R.H."/>
            <person name="Judelson H."/>
            <person name="Kamoun S."/>
            <person name="Kyung K."/>
            <person name="Meijer H."/>
            <person name="Minx P."/>
            <person name="Morris P."/>
            <person name="Nelson J."/>
            <person name="Phuntumart V."/>
            <person name="Qutob D."/>
            <person name="Rehmany A."/>
            <person name="Rougon-Cardoso A."/>
            <person name="Ryden P."/>
            <person name="Torto-Alalibo T."/>
            <person name="Studholme D."/>
            <person name="Wang Y."/>
            <person name="Win J."/>
            <person name="Wood J."/>
            <person name="Clifton S.W."/>
            <person name="Rogers J."/>
            <person name="Van den Ackerveken G."/>
            <person name="Jones J.D."/>
            <person name="McDowell J.M."/>
            <person name="Beynon J."/>
            <person name="Tyler B.M."/>
        </authorList>
    </citation>
    <scope>NUCLEOTIDE SEQUENCE [LARGE SCALE GENOMIC DNA]</scope>
    <source>
        <strain evidence="3">Emoy2</strain>
    </source>
</reference>
<dbReference type="VEuPathDB" id="FungiDB:HpaG803505"/>
<reference evidence="2" key="2">
    <citation type="submission" date="2015-06" db="UniProtKB">
        <authorList>
            <consortium name="EnsemblProtists"/>
        </authorList>
    </citation>
    <scope>IDENTIFICATION</scope>
    <source>
        <strain evidence="2">Emoy2</strain>
    </source>
</reference>
<evidence type="ECO:0008006" key="4">
    <source>
        <dbReference type="Google" id="ProtNLM"/>
    </source>
</evidence>
<proteinExistence type="predicted"/>
<organism evidence="2 3">
    <name type="scientific">Hyaloperonospora arabidopsidis (strain Emoy2)</name>
    <name type="common">Downy mildew agent</name>
    <name type="synonym">Peronospora arabidopsidis</name>
    <dbReference type="NCBI Taxonomy" id="559515"/>
    <lineage>
        <taxon>Eukaryota</taxon>
        <taxon>Sar</taxon>
        <taxon>Stramenopiles</taxon>
        <taxon>Oomycota</taxon>
        <taxon>Peronosporomycetes</taxon>
        <taxon>Peronosporales</taxon>
        <taxon>Peronosporaceae</taxon>
        <taxon>Hyaloperonospora</taxon>
    </lineage>
</organism>
<keyword evidence="1" id="KW-0732">Signal</keyword>
<name>M4BB44_HYAAE</name>